<organism evidence="2 3">
    <name type="scientific">Actinacidiphila cocklensis</name>
    <dbReference type="NCBI Taxonomy" id="887465"/>
    <lineage>
        <taxon>Bacteria</taxon>
        <taxon>Bacillati</taxon>
        <taxon>Actinomycetota</taxon>
        <taxon>Actinomycetes</taxon>
        <taxon>Kitasatosporales</taxon>
        <taxon>Streptomycetaceae</taxon>
        <taxon>Actinacidiphila</taxon>
    </lineage>
</organism>
<feature type="region of interest" description="Disordered" evidence="1">
    <location>
        <begin position="71"/>
        <end position="127"/>
    </location>
</feature>
<proteinExistence type="predicted"/>
<gene>
    <name evidence="2" type="ORF">SCOCK_10295</name>
</gene>
<sequence length="191" mass="20717">MTVLGFAGRRIDPHARLRAFEPSSPRTGSPPAHQGTPWTTPWCRSCSSCPRRTTRLRYPARGVPVSLTEAAAAGADRSARRARKPDVPPPWAAQTREGCRGGRRHRPRHLPGRGGSRPAGPQRLDLPGSGASVALLPRCLRRHHHVPPLPLAAAGIADEVARAFGHAHPASVAHRPTHVQAHPHRHRHRPG</sequence>
<evidence type="ECO:0000313" key="2">
    <source>
        <dbReference type="EMBL" id="CAG6390827.1"/>
    </source>
</evidence>
<evidence type="ECO:0000313" key="3">
    <source>
        <dbReference type="Proteomes" id="UP001152519"/>
    </source>
</evidence>
<feature type="region of interest" description="Disordered" evidence="1">
    <location>
        <begin position="171"/>
        <end position="191"/>
    </location>
</feature>
<keyword evidence="3" id="KW-1185">Reference proteome</keyword>
<comment type="caution">
    <text evidence="2">The sequence shown here is derived from an EMBL/GenBank/DDBJ whole genome shotgun (WGS) entry which is preliminary data.</text>
</comment>
<dbReference type="EMBL" id="CAJSLV010000001">
    <property type="protein sequence ID" value="CAG6390827.1"/>
    <property type="molecule type" value="Genomic_DNA"/>
</dbReference>
<feature type="compositionally biased region" description="Basic residues" evidence="1">
    <location>
        <begin position="175"/>
        <end position="191"/>
    </location>
</feature>
<dbReference type="AlphaFoldDB" id="A0A9W4DIM9"/>
<name>A0A9W4DIM9_9ACTN</name>
<protein>
    <submittedName>
        <fullName evidence="2">Uncharacterized protein</fullName>
    </submittedName>
</protein>
<dbReference type="Proteomes" id="UP001152519">
    <property type="component" value="Unassembled WGS sequence"/>
</dbReference>
<accession>A0A9W4DIM9</accession>
<evidence type="ECO:0000256" key="1">
    <source>
        <dbReference type="SAM" id="MobiDB-lite"/>
    </source>
</evidence>
<feature type="compositionally biased region" description="Basic residues" evidence="1">
    <location>
        <begin position="101"/>
        <end position="111"/>
    </location>
</feature>
<feature type="region of interest" description="Disordered" evidence="1">
    <location>
        <begin position="15"/>
        <end position="37"/>
    </location>
</feature>
<reference evidence="2" key="1">
    <citation type="submission" date="2021-05" db="EMBL/GenBank/DDBJ databases">
        <authorList>
            <person name="Arsene-Ploetze F."/>
        </authorList>
    </citation>
    <scope>NUCLEOTIDE SEQUENCE</scope>
    <source>
        <strain evidence="2">DSM 42138</strain>
    </source>
</reference>